<protein>
    <submittedName>
        <fullName evidence="1">Uncharacterized protein</fullName>
    </submittedName>
</protein>
<evidence type="ECO:0000313" key="1">
    <source>
        <dbReference type="EMBL" id="AGU50358.1"/>
    </source>
</evidence>
<sequence>MRPRVMIEAMRRRTNRDAAMPPVELVAEIEAEQEDGAPFSPSVMRALAAARTFERAGADEHRPRVLIDIPGTMPFDAKDDVPAALQRRFPDKLKTPTQAEVAARFLRGVLRARRRVQRRSSSWATNW</sequence>
<name>T1XCR7_VARPD</name>
<proteinExistence type="predicted"/>
<accession>T1XCR7</accession>
<reference evidence="1 2" key="1">
    <citation type="submission" date="2012-10" db="EMBL/GenBank/DDBJ databases">
        <title>Genome sequence of Variovorax paradoxus B4.</title>
        <authorList>
            <person name="Schuldes J."/>
            <person name="Brandt U."/>
            <person name="Hiessl S."/>
            <person name="Wuebbeler J.H."/>
            <person name="Thuermer A."/>
            <person name="Steinbuechel A."/>
            <person name="Daniel R."/>
        </authorList>
    </citation>
    <scope>NUCLEOTIDE SEQUENCE [LARGE SCALE GENOMIC DNA]</scope>
    <source>
        <strain evidence="1 2">B4</strain>
    </source>
</reference>
<organism evidence="1 2">
    <name type="scientific">Variovorax paradoxus B4</name>
    <dbReference type="NCBI Taxonomy" id="1246301"/>
    <lineage>
        <taxon>Bacteria</taxon>
        <taxon>Pseudomonadati</taxon>
        <taxon>Pseudomonadota</taxon>
        <taxon>Betaproteobacteria</taxon>
        <taxon>Burkholderiales</taxon>
        <taxon>Comamonadaceae</taxon>
        <taxon>Variovorax</taxon>
    </lineage>
</organism>
<dbReference type="AlphaFoldDB" id="T1XCR7"/>
<evidence type="ECO:0000313" key="2">
    <source>
        <dbReference type="Proteomes" id="UP000016223"/>
    </source>
</evidence>
<dbReference type="HOGENOM" id="CLU_1969580_0_0_4"/>
<gene>
    <name evidence="1" type="ORF">VAPA_1c32720</name>
</gene>
<dbReference type="KEGG" id="vpd:VAPA_1c32720"/>
<dbReference type="PATRIC" id="fig|1246301.3.peg.3310"/>
<dbReference type="EMBL" id="CP003911">
    <property type="protein sequence ID" value="AGU50358.1"/>
    <property type="molecule type" value="Genomic_DNA"/>
</dbReference>
<dbReference type="Proteomes" id="UP000016223">
    <property type="component" value="Chromosome 1"/>
</dbReference>